<proteinExistence type="predicted"/>
<organism evidence="1 2">
    <name type="scientific">Cristinia sonorae</name>
    <dbReference type="NCBI Taxonomy" id="1940300"/>
    <lineage>
        <taxon>Eukaryota</taxon>
        <taxon>Fungi</taxon>
        <taxon>Dikarya</taxon>
        <taxon>Basidiomycota</taxon>
        <taxon>Agaricomycotina</taxon>
        <taxon>Agaricomycetes</taxon>
        <taxon>Agaricomycetidae</taxon>
        <taxon>Agaricales</taxon>
        <taxon>Pleurotineae</taxon>
        <taxon>Stephanosporaceae</taxon>
        <taxon>Cristinia</taxon>
    </lineage>
</organism>
<keyword evidence="2" id="KW-1185">Reference proteome</keyword>
<name>A0A8K0XQD8_9AGAR</name>
<dbReference type="AlphaFoldDB" id="A0A8K0XQD8"/>
<accession>A0A8K0XQD8</accession>
<sequence length="278" mass="31181">MSSNNLQDSPRFTFQLHGDLHLWSPQRKANLIDELRACAALCLDPLPEYQCLSRSPTSLDDKIITIARYDAPTGPIAAFTSAVRFSIPSPVTSEPPLEILHTGLTCIAPEARSSGLSVVLHAHTFRYMVDQHPSGFWFTSIAEVPSSLVNLARYGIQVYPAPFEPSPPSNLHLHIARFLSNSRELRDAMMISPEAVFDEDHFVFKGSNAPGSCFRKDSDDARWHHRDRAYTDFYRRLLGHNEGNEVLQVGRMTAERVAVTIGQENRLRSVKAPTKTRL</sequence>
<protein>
    <submittedName>
        <fullName evidence="1">Uncharacterized protein</fullName>
    </submittedName>
</protein>
<dbReference type="EMBL" id="JAEVFJ010000014">
    <property type="protein sequence ID" value="KAH8100977.1"/>
    <property type="molecule type" value="Genomic_DNA"/>
</dbReference>
<gene>
    <name evidence="1" type="ORF">BXZ70DRAFT_142295</name>
</gene>
<evidence type="ECO:0000313" key="2">
    <source>
        <dbReference type="Proteomes" id="UP000813824"/>
    </source>
</evidence>
<dbReference type="OrthoDB" id="4841025at2759"/>
<reference evidence="1" key="1">
    <citation type="journal article" date="2021" name="New Phytol.">
        <title>Evolutionary innovations through gain and loss of genes in the ectomycorrhizal Boletales.</title>
        <authorList>
            <person name="Wu G."/>
            <person name="Miyauchi S."/>
            <person name="Morin E."/>
            <person name="Kuo A."/>
            <person name="Drula E."/>
            <person name="Varga T."/>
            <person name="Kohler A."/>
            <person name="Feng B."/>
            <person name="Cao Y."/>
            <person name="Lipzen A."/>
            <person name="Daum C."/>
            <person name="Hundley H."/>
            <person name="Pangilinan J."/>
            <person name="Johnson J."/>
            <person name="Barry K."/>
            <person name="LaButti K."/>
            <person name="Ng V."/>
            <person name="Ahrendt S."/>
            <person name="Min B."/>
            <person name="Choi I.G."/>
            <person name="Park H."/>
            <person name="Plett J.M."/>
            <person name="Magnuson J."/>
            <person name="Spatafora J.W."/>
            <person name="Nagy L.G."/>
            <person name="Henrissat B."/>
            <person name="Grigoriev I.V."/>
            <person name="Yang Z.L."/>
            <person name="Xu J."/>
            <person name="Martin F.M."/>
        </authorList>
    </citation>
    <scope>NUCLEOTIDE SEQUENCE</scope>
    <source>
        <strain evidence="1">KKN 215</strain>
    </source>
</reference>
<dbReference type="Proteomes" id="UP000813824">
    <property type="component" value="Unassembled WGS sequence"/>
</dbReference>
<evidence type="ECO:0000313" key="1">
    <source>
        <dbReference type="EMBL" id="KAH8100977.1"/>
    </source>
</evidence>
<comment type="caution">
    <text evidence="1">The sequence shown here is derived from an EMBL/GenBank/DDBJ whole genome shotgun (WGS) entry which is preliminary data.</text>
</comment>